<evidence type="ECO:0000313" key="2">
    <source>
        <dbReference type="Proteomes" id="UP000805193"/>
    </source>
</evidence>
<proteinExistence type="predicted"/>
<evidence type="ECO:0000313" key="1">
    <source>
        <dbReference type="EMBL" id="KAG0417784.1"/>
    </source>
</evidence>
<dbReference type="Proteomes" id="UP000805193">
    <property type="component" value="Unassembled WGS sequence"/>
</dbReference>
<sequence length="125" mass="14176">MAVRGFPVSGEKGILVVEPSLGCNFQGVLSQLPRQVPSPTVRKARVHQPSRRRPPRRRRKAPLEQCTLLHPEMTGWMLVRRDPPEHRGLRSLHRVLHPLLLRPSHHEVGDLVPLPLVDLGNRGSR</sequence>
<keyword evidence="2" id="KW-1185">Reference proteome</keyword>
<name>A0AC60PE23_IXOPE</name>
<gene>
    <name evidence="1" type="ORF">HPB47_005363</name>
</gene>
<accession>A0AC60PE23</accession>
<organism evidence="1 2">
    <name type="scientific">Ixodes persulcatus</name>
    <name type="common">Taiga tick</name>
    <dbReference type="NCBI Taxonomy" id="34615"/>
    <lineage>
        <taxon>Eukaryota</taxon>
        <taxon>Metazoa</taxon>
        <taxon>Ecdysozoa</taxon>
        <taxon>Arthropoda</taxon>
        <taxon>Chelicerata</taxon>
        <taxon>Arachnida</taxon>
        <taxon>Acari</taxon>
        <taxon>Parasitiformes</taxon>
        <taxon>Ixodida</taxon>
        <taxon>Ixodoidea</taxon>
        <taxon>Ixodidae</taxon>
        <taxon>Ixodinae</taxon>
        <taxon>Ixodes</taxon>
    </lineage>
</organism>
<reference evidence="1 2" key="1">
    <citation type="journal article" date="2020" name="Cell">
        <title>Large-Scale Comparative Analyses of Tick Genomes Elucidate Their Genetic Diversity and Vector Capacities.</title>
        <authorList>
            <consortium name="Tick Genome and Microbiome Consortium (TIGMIC)"/>
            <person name="Jia N."/>
            <person name="Wang J."/>
            <person name="Shi W."/>
            <person name="Du L."/>
            <person name="Sun Y."/>
            <person name="Zhan W."/>
            <person name="Jiang J.F."/>
            <person name="Wang Q."/>
            <person name="Zhang B."/>
            <person name="Ji P."/>
            <person name="Bell-Sakyi L."/>
            <person name="Cui X.M."/>
            <person name="Yuan T.T."/>
            <person name="Jiang B.G."/>
            <person name="Yang W.F."/>
            <person name="Lam T.T."/>
            <person name="Chang Q.C."/>
            <person name="Ding S.J."/>
            <person name="Wang X.J."/>
            <person name="Zhu J.G."/>
            <person name="Ruan X.D."/>
            <person name="Zhao L."/>
            <person name="Wei J.T."/>
            <person name="Ye R.Z."/>
            <person name="Que T.C."/>
            <person name="Du C.H."/>
            <person name="Zhou Y.H."/>
            <person name="Cheng J.X."/>
            <person name="Dai P.F."/>
            <person name="Guo W.B."/>
            <person name="Han X.H."/>
            <person name="Huang E.J."/>
            <person name="Li L.F."/>
            <person name="Wei W."/>
            <person name="Gao Y.C."/>
            <person name="Liu J.Z."/>
            <person name="Shao H.Z."/>
            <person name="Wang X."/>
            <person name="Wang C.C."/>
            <person name="Yang T.C."/>
            <person name="Huo Q.B."/>
            <person name="Li W."/>
            <person name="Chen H.Y."/>
            <person name="Chen S.E."/>
            <person name="Zhou L.G."/>
            <person name="Ni X.B."/>
            <person name="Tian J.H."/>
            <person name="Sheng Y."/>
            <person name="Liu T."/>
            <person name="Pan Y.S."/>
            <person name="Xia L.Y."/>
            <person name="Li J."/>
            <person name="Zhao F."/>
            <person name="Cao W.C."/>
        </authorList>
    </citation>
    <scope>NUCLEOTIDE SEQUENCE [LARGE SCALE GENOMIC DNA]</scope>
    <source>
        <strain evidence="1">Iper-2018</strain>
    </source>
</reference>
<protein>
    <submittedName>
        <fullName evidence="1">Uncharacterized protein</fullName>
    </submittedName>
</protein>
<comment type="caution">
    <text evidence="1">The sequence shown here is derived from an EMBL/GenBank/DDBJ whole genome shotgun (WGS) entry which is preliminary data.</text>
</comment>
<dbReference type="EMBL" id="JABSTQ010010801">
    <property type="protein sequence ID" value="KAG0417784.1"/>
    <property type="molecule type" value="Genomic_DNA"/>
</dbReference>